<sequence>MLKKSKKPIVYMACRKDEAGFTFLSMLLVIGLLAVSLPFIAYLIKSAGFHSNYEELTAQQFFKFLRDETMSAVDYNVSSNTLYLTLNSGKIATIEKYEEERIQARRQVDGKGHEIYLMDIMDLKFKKVPYGFRTTVITKQGVPYEKTIIFYQ</sequence>
<dbReference type="Proteomes" id="UP000216498">
    <property type="component" value="Unassembled WGS sequence"/>
</dbReference>
<name>A0A265NEU6_9BACI</name>
<dbReference type="InterPro" id="IPR016977">
    <property type="entry name" value="ComGF"/>
</dbReference>
<protein>
    <recommendedName>
        <fullName evidence="4">Competence protein ComGF</fullName>
    </recommendedName>
</protein>
<keyword evidence="1" id="KW-1133">Transmembrane helix</keyword>
<evidence type="ECO:0008006" key="4">
    <source>
        <dbReference type="Google" id="ProtNLM"/>
    </source>
</evidence>
<evidence type="ECO:0000313" key="3">
    <source>
        <dbReference type="Proteomes" id="UP000216498"/>
    </source>
</evidence>
<dbReference type="EMBL" id="NPMS01000001">
    <property type="protein sequence ID" value="OZU89979.1"/>
    <property type="molecule type" value="Genomic_DNA"/>
</dbReference>
<keyword evidence="3" id="KW-1185">Reference proteome</keyword>
<organism evidence="2 3">
    <name type="scientific">Virgibacillus indicus</name>
    <dbReference type="NCBI Taxonomy" id="2024554"/>
    <lineage>
        <taxon>Bacteria</taxon>
        <taxon>Bacillati</taxon>
        <taxon>Bacillota</taxon>
        <taxon>Bacilli</taxon>
        <taxon>Bacillales</taxon>
        <taxon>Bacillaceae</taxon>
        <taxon>Virgibacillus</taxon>
    </lineage>
</organism>
<gene>
    <name evidence="2" type="ORF">CIL03_02260</name>
</gene>
<dbReference type="AlphaFoldDB" id="A0A265NEU6"/>
<reference evidence="2 3" key="1">
    <citation type="submission" date="2017-08" db="EMBL/GenBank/DDBJ databases">
        <title>Virgibacillus indicus sp. nov. and Virgibacillus profoundi sp. nov, two moderately halophilic bacteria isolated from marine sediment by using the Microfluidic Streak Plate.</title>
        <authorList>
            <person name="Xu B."/>
            <person name="Hu B."/>
            <person name="Wang J."/>
            <person name="Zhu Y."/>
            <person name="Huang L."/>
            <person name="Du W."/>
            <person name="Huang Y."/>
        </authorList>
    </citation>
    <scope>NUCLEOTIDE SEQUENCE [LARGE SCALE GENOMIC DNA]</scope>
    <source>
        <strain evidence="2 3">IO3-P2-C2</strain>
    </source>
</reference>
<evidence type="ECO:0000256" key="1">
    <source>
        <dbReference type="SAM" id="Phobius"/>
    </source>
</evidence>
<dbReference type="OrthoDB" id="2361316at2"/>
<evidence type="ECO:0000313" key="2">
    <source>
        <dbReference type="EMBL" id="OZU89979.1"/>
    </source>
</evidence>
<keyword evidence="1" id="KW-0812">Transmembrane</keyword>
<keyword evidence="1" id="KW-0472">Membrane</keyword>
<proteinExistence type="predicted"/>
<dbReference type="RefSeq" id="WP_094883578.1">
    <property type="nucleotide sequence ID" value="NZ_NPMS01000001.1"/>
</dbReference>
<dbReference type="Pfam" id="PF15980">
    <property type="entry name" value="ComGF"/>
    <property type="match status" value="1"/>
</dbReference>
<accession>A0A265NEU6</accession>
<comment type="caution">
    <text evidence="2">The sequence shown here is derived from an EMBL/GenBank/DDBJ whole genome shotgun (WGS) entry which is preliminary data.</text>
</comment>
<feature type="transmembrane region" description="Helical" evidence="1">
    <location>
        <begin position="21"/>
        <end position="44"/>
    </location>
</feature>